<proteinExistence type="inferred from homology"/>
<reference evidence="3 4" key="1">
    <citation type="submission" date="2024-03" db="EMBL/GenBank/DDBJ databases">
        <title>Genome-scale model development and genomic sequencing of the oleaginous clade Lipomyces.</title>
        <authorList>
            <consortium name="Lawrence Berkeley National Laboratory"/>
            <person name="Czajka J.J."/>
            <person name="Han Y."/>
            <person name="Kim J."/>
            <person name="Mondo S.J."/>
            <person name="Hofstad B.A."/>
            <person name="Robles A."/>
            <person name="Haridas S."/>
            <person name="Riley R."/>
            <person name="LaButti K."/>
            <person name="Pangilinan J."/>
            <person name="Andreopoulos W."/>
            <person name="Lipzen A."/>
            <person name="Yan J."/>
            <person name="Wang M."/>
            <person name="Ng V."/>
            <person name="Grigoriev I.V."/>
            <person name="Spatafora J.W."/>
            <person name="Magnuson J.K."/>
            <person name="Baker S.E."/>
            <person name="Pomraning K.R."/>
        </authorList>
    </citation>
    <scope>NUCLEOTIDE SEQUENCE [LARGE SCALE GENOMIC DNA]</scope>
    <source>
        <strain evidence="3 4">Phaff 52-87</strain>
    </source>
</reference>
<dbReference type="EMBL" id="JBBJBU010000018">
    <property type="protein sequence ID" value="KAK7202396.1"/>
    <property type="molecule type" value="Genomic_DNA"/>
</dbReference>
<evidence type="ECO:0000256" key="2">
    <source>
        <dbReference type="SAM" id="MobiDB-lite"/>
    </source>
</evidence>
<accession>A0ABR1EXS3</accession>
<dbReference type="Proteomes" id="UP001498771">
    <property type="component" value="Unassembled WGS sequence"/>
</dbReference>
<comment type="similarity">
    <text evidence="1">Belongs to the UPF0585 family.</text>
</comment>
<dbReference type="GeneID" id="90039878"/>
<evidence type="ECO:0000256" key="1">
    <source>
        <dbReference type="ARBA" id="ARBA00008308"/>
    </source>
</evidence>
<name>A0ABR1EXS3_9ASCO</name>
<comment type="caution">
    <text evidence="3">The sequence shown here is derived from an EMBL/GenBank/DDBJ whole genome shotgun (WGS) entry which is preliminary data.</text>
</comment>
<dbReference type="RefSeq" id="XP_064765429.1">
    <property type="nucleotide sequence ID" value="XM_064914366.1"/>
</dbReference>
<dbReference type="InterPro" id="IPR029063">
    <property type="entry name" value="SAM-dependent_MTases_sf"/>
</dbReference>
<organism evidence="3 4">
    <name type="scientific">Myxozyma melibiosi</name>
    <dbReference type="NCBI Taxonomy" id="54550"/>
    <lineage>
        <taxon>Eukaryota</taxon>
        <taxon>Fungi</taxon>
        <taxon>Dikarya</taxon>
        <taxon>Ascomycota</taxon>
        <taxon>Saccharomycotina</taxon>
        <taxon>Lipomycetes</taxon>
        <taxon>Lipomycetales</taxon>
        <taxon>Lipomycetaceae</taxon>
        <taxon>Myxozyma</taxon>
    </lineage>
</organism>
<dbReference type="InterPro" id="IPR010342">
    <property type="entry name" value="DUF938"/>
</dbReference>
<sequence>MSSEEPFFTPGRNSWATGGSATRTKTECYPVLQPLFLGTSSSLAKPSSPSSERVLLEVAAGFGEHVAYFAENTPTVKFQPTEAQNECVAGIADHAATAVHKNILPPQHLNVLAPAQWDAVLKASGPFDGIYMFNMLHISPWESTVFLFEQAQKVLKKSDTPGTAFLAVYGTFKRNGEFSGEGDRLFDLDLKRRDERWGIRDLESQIFPEAEKNGFKLKERHEMNYNNLLLVWTL</sequence>
<dbReference type="Gene3D" id="3.40.50.150">
    <property type="entry name" value="Vaccinia Virus protein VP39"/>
    <property type="match status" value="1"/>
</dbReference>
<evidence type="ECO:0000313" key="3">
    <source>
        <dbReference type="EMBL" id="KAK7202396.1"/>
    </source>
</evidence>
<feature type="region of interest" description="Disordered" evidence="2">
    <location>
        <begin position="1"/>
        <end position="20"/>
    </location>
</feature>
<dbReference type="SUPFAM" id="SSF53335">
    <property type="entry name" value="S-adenosyl-L-methionine-dependent methyltransferases"/>
    <property type="match status" value="1"/>
</dbReference>
<dbReference type="PANTHER" id="PTHR20974:SF0">
    <property type="entry name" value="UPF0585 PROTEIN CG18661"/>
    <property type="match status" value="1"/>
</dbReference>
<evidence type="ECO:0000313" key="4">
    <source>
        <dbReference type="Proteomes" id="UP001498771"/>
    </source>
</evidence>
<gene>
    <name evidence="3" type="ORF">BZA70DRAFT_292290</name>
</gene>
<dbReference type="Pfam" id="PF06080">
    <property type="entry name" value="DUF938"/>
    <property type="match status" value="1"/>
</dbReference>
<evidence type="ECO:0008006" key="5">
    <source>
        <dbReference type="Google" id="ProtNLM"/>
    </source>
</evidence>
<keyword evidence="4" id="KW-1185">Reference proteome</keyword>
<protein>
    <recommendedName>
        <fullName evidence="5">Methyltransferase domain-containing protein</fullName>
    </recommendedName>
</protein>
<feature type="compositionally biased region" description="Polar residues" evidence="2">
    <location>
        <begin position="11"/>
        <end position="20"/>
    </location>
</feature>
<dbReference type="PANTHER" id="PTHR20974">
    <property type="entry name" value="UPF0585 PROTEIN CG18661"/>
    <property type="match status" value="1"/>
</dbReference>